<evidence type="ECO:0000313" key="6">
    <source>
        <dbReference type="Proteomes" id="UP000278143"/>
    </source>
</evidence>
<proteinExistence type="inferred from homology"/>
<keyword evidence="4" id="KW-0732">Signal</keyword>
<evidence type="ECO:0000256" key="2">
    <source>
        <dbReference type="ARBA" id="ARBA00007560"/>
    </source>
</evidence>
<dbReference type="GO" id="GO:0016593">
    <property type="term" value="C:Cdc73/Paf1 complex"/>
    <property type="evidence" value="ECO:0007669"/>
    <property type="project" value="InterPro"/>
</dbReference>
<dbReference type="OrthoDB" id="10260285at2759"/>
<name>A0A4P9Z2N1_9FUNG</name>
<keyword evidence="6" id="KW-1185">Reference proteome</keyword>
<dbReference type="InterPro" id="IPR007133">
    <property type="entry name" value="RNA_pol_II-assoc_Paf1"/>
</dbReference>
<dbReference type="GO" id="GO:0003682">
    <property type="term" value="F:chromatin binding"/>
    <property type="evidence" value="ECO:0007669"/>
    <property type="project" value="TreeGrafter"/>
</dbReference>
<reference evidence="6" key="1">
    <citation type="journal article" date="2018" name="Nat. Microbiol.">
        <title>Leveraging single-cell genomics to expand the fungal tree of life.</title>
        <authorList>
            <person name="Ahrendt S.R."/>
            <person name="Quandt C.A."/>
            <person name="Ciobanu D."/>
            <person name="Clum A."/>
            <person name="Salamov A."/>
            <person name="Andreopoulos B."/>
            <person name="Cheng J.F."/>
            <person name="Woyke T."/>
            <person name="Pelin A."/>
            <person name="Henrissat B."/>
            <person name="Reynolds N.K."/>
            <person name="Benny G.L."/>
            <person name="Smith M.E."/>
            <person name="James T.Y."/>
            <person name="Grigoriev I.V."/>
        </authorList>
    </citation>
    <scope>NUCLEOTIDE SEQUENCE [LARGE SCALE GENOMIC DNA]</scope>
    <source>
        <strain evidence="6">Benny S71-1</strain>
    </source>
</reference>
<evidence type="ECO:0000256" key="4">
    <source>
        <dbReference type="SAM" id="SignalP"/>
    </source>
</evidence>
<dbReference type="Proteomes" id="UP000278143">
    <property type="component" value="Unassembled WGS sequence"/>
</dbReference>
<evidence type="ECO:0000256" key="3">
    <source>
        <dbReference type="ARBA" id="ARBA00023242"/>
    </source>
</evidence>
<protein>
    <submittedName>
        <fullName evidence="5">RNA polymerase II-associated</fullName>
    </submittedName>
</protein>
<feature type="chain" id="PRO_5020407674" evidence="4">
    <location>
        <begin position="24"/>
        <end position="435"/>
    </location>
</feature>
<comment type="similarity">
    <text evidence="2">Belongs to the PAF1 family.</text>
</comment>
<feature type="signal peptide" evidence="4">
    <location>
        <begin position="1"/>
        <end position="23"/>
    </location>
</feature>
<dbReference type="GO" id="GO:0006368">
    <property type="term" value="P:transcription elongation by RNA polymerase II"/>
    <property type="evidence" value="ECO:0007669"/>
    <property type="project" value="InterPro"/>
</dbReference>
<comment type="subcellular location">
    <subcellularLocation>
        <location evidence="1">Nucleus</location>
    </subcellularLocation>
</comment>
<gene>
    <name evidence="5" type="ORF">SYNPS1DRAFT_21550</name>
</gene>
<evidence type="ECO:0000256" key="1">
    <source>
        <dbReference type="ARBA" id="ARBA00004123"/>
    </source>
</evidence>
<evidence type="ECO:0000313" key="5">
    <source>
        <dbReference type="EMBL" id="RKP26754.1"/>
    </source>
</evidence>
<organism evidence="5 6">
    <name type="scientific">Syncephalis pseudoplumigaleata</name>
    <dbReference type="NCBI Taxonomy" id="1712513"/>
    <lineage>
        <taxon>Eukaryota</taxon>
        <taxon>Fungi</taxon>
        <taxon>Fungi incertae sedis</taxon>
        <taxon>Zoopagomycota</taxon>
        <taxon>Zoopagomycotina</taxon>
        <taxon>Zoopagomycetes</taxon>
        <taxon>Zoopagales</taxon>
        <taxon>Piptocephalidaceae</taxon>
        <taxon>Syncephalis</taxon>
    </lineage>
</organism>
<accession>A0A4P9Z2N1</accession>
<sequence length="435" mass="47012">MVSLRILVLATALLLATQTSIDAAPSGKPGLAKVLIEEGRSAAAHSADGRSRAKAQAQQHNDFLCRPRYAGQLPALPFPAKLIKLPSTVERFSDYRHTSLVQKAMYPLLTNRDLGMPVETPELGLFDVAAGMDRPQPAGTSLDPKDQALLVPPMSIGASGGRYVDGRKSSAGLLNYGSPRGKLNVPWLRRTEYMSVEMGRGSSGGGGLHKSTPQLGDEQHAGKDARALDCSREAQLTIIEKSFERAAHIDLASLKHPRRPGVKAVSAIPLLPAHVGHRMRGAKEAQDEAYTHCVLEQPPGAPLGEEKEYAAESTIMRKAQRAIFKPEENGDTGEKYLACFLPTDATVEQAEHGSGAVDTAAPLEYELARDYSYEATPTEGGRHVMLLIRPDEYAGYAQLPTKLVLRRRRRLVNMPGRASGCDALTKPYVILTNAA</sequence>
<dbReference type="Pfam" id="PF03985">
    <property type="entry name" value="Paf1"/>
    <property type="match status" value="1"/>
</dbReference>
<dbReference type="PANTHER" id="PTHR23188:SF12">
    <property type="entry name" value="RNA POLYMERASE II-ASSOCIATED FACTOR 1 HOMOLOG"/>
    <property type="match status" value="1"/>
</dbReference>
<dbReference type="PANTHER" id="PTHR23188">
    <property type="entry name" value="RNA POLYMERASE II-ASSOCIATED FACTOR 1 HOMOLOG"/>
    <property type="match status" value="1"/>
</dbReference>
<dbReference type="GO" id="GO:0000993">
    <property type="term" value="F:RNA polymerase II complex binding"/>
    <property type="evidence" value="ECO:0007669"/>
    <property type="project" value="TreeGrafter"/>
</dbReference>
<keyword evidence="3" id="KW-0539">Nucleus</keyword>
<dbReference type="EMBL" id="KZ989343">
    <property type="protein sequence ID" value="RKP26754.1"/>
    <property type="molecule type" value="Genomic_DNA"/>
</dbReference>
<dbReference type="AlphaFoldDB" id="A0A4P9Z2N1"/>